<dbReference type="GO" id="GO:0005506">
    <property type="term" value="F:iron ion binding"/>
    <property type="evidence" value="ECO:0007669"/>
    <property type="project" value="InterPro"/>
</dbReference>
<dbReference type="Pfam" id="PF01322">
    <property type="entry name" value="Cytochrom_C_2"/>
    <property type="match status" value="1"/>
</dbReference>
<dbReference type="GO" id="GO:0022900">
    <property type="term" value="P:electron transport chain"/>
    <property type="evidence" value="ECO:0007669"/>
    <property type="project" value="InterPro"/>
</dbReference>
<evidence type="ECO:0000256" key="2">
    <source>
        <dbReference type="ARBA" id="ARBA00022617"/>
    </source>
</evidence>
<dbReference type="Proteomes" id="UP000481252">
    <property type="component" value="Unassembled WGS sequence"/>
</dbReference>
<feature type="signal peptide" evidence="8">
    <location>
        <begin position="1"/>
        <end position="20"/>
    </location>
</feature>
<keyword evidence="5 6" id="KW-0408">Iron</keyword>
<evidence type="ECO:0000256" key="8">
    <source>
        <dbReference type="SAM" id="SignalP"/>
    </source>
</evidence>
<feature type="binding site" description="covalent" evidence="7">
    <location>
        <position position="134"/>
    </location>
    <ligand>
        <name>heme c</name>
        <dbReference type="ChEBI" id="CHEBI:61717"/>
    </ligand>
</feature>
<dbReference type="GO" id="GO:0042597">
    <property type="term" value="C:periplasmic space"/>
    <property type="evidence" value="ECO:0007669"/>
    <property type="project" value="InterPro"/>
</dbReference>
<dbReference type="Gene3D" id="1.20.120.10">
    <property type="entry name" value="Cytochrome c/b562"/>
    <property type="match status" value="1"/>
</dbReference>
<feature type="binding site" description="covalent" evidence="7">
    <location>
        <position position="137"/>
    </location>
    <ligand>
        <name>heme c</name>
        <dbReference type="ChEBI" id="CHEBI:61717"/>
    </ligand>
</feature>
<evidence type="ECO:0000256" key="5">
    <source>
        <dbReference type="ARBA" id="ARBA00023004"/>
    </source>
</evidence>
<evidence type="ECO:0000256" key="1">
    <source>
        <dbReference type="ARBA" id="ARBA00022448"/>
    </source>
</evidence>
<keyword evidence="10" id="KW-1185">Reference proteome</keyword>
<accession>A0A7C9R5T7</accession>
<feature type="chain" id="PRO_5028869708" evidence="8">
    <location>
        <begin position="21"/>
        <end position="146"/>
    </location>
</feature>
<dbReference type="PROSITE" id="PS51009">
    <property type="entry name" value="CYTCII"/>
    <property type="match status" value="1"/>
</dbReference>
<dbReference type="AlphaFoldDB" id="A0A7C9R5T7"/>
<keyword evidence="4" id="KW-0249">Electron transport</keyword>
<dbReference type="InterPro" id="IPR002321">
    <property type="entry name" value="Cyt_c_II"/>
</dbReference>
<keyword evidence="8" id="KW-0732">Signal</keyword>
<dbReference type="PIRSF" id="PIRSF000027">
    <property type="entry name" value="Cytc_c_prime"/>
    <property type="match status" value="1"/>
</dbReference>
<reference evidence="9 10" key="1">
    <citation type="submission" date="2020-02" db="EMBL/GenBank/DDBJ databases">
        <title>Genome sequence of the type strain CGMCC 1.15528 of Mesorhizobium zhangyense.</title>
        <authorList>
            <person name="Gao J."/>
            <person name="Sun J."/>
        </authorList>
    </citation>
    <scope>NUCLEOTIDE SEQUENCE [LARGE SCALE GENOMIC DNA]</scope>
    <source>
        <strain evidence="9 10">CGMCC 1.15528</strain>
    </source>
</reference>
<evidence type="ECO:0000256" key="7">
    <source>
        <dbReference type="PIRSR" id="PIRSR000027-2"/>
    </source>
</evidence>
<evidence type="ECO:0000256" key="4">
    <source>
        <dbReference type="ARBA" id="ARBA00022982"/>
    </source>
</evidence>
<dbReference type="GO" id="GO:0020037">
    <property type="term" value="F:heme binding"/>
    <property type="evidence" value="ECO:0007669"/>
    <property type="project" value="InterPro"/>
</dbReference>
<organism evidence="9 10">
    <name type="scientific">Mesorhizobium zhangyense</name>
    <dbReference type="NCBI Taxonomy" id="1776730"/>
    <lineage>
        <taxon>Bacteria</taxon>
        <taxon>Pseudomonadati</taxon>
        <taxon>Pseudomonadota</taxon>
        <taxon>Alphaproteobacteria</taxon>
        <taxon>Hyphomicrobiales</taxon>
        <taxon>Phyllobacteriaceae</taxon>
        <taxon>Mesorhizobium</taxon>
    </lineage>
</organism>
<comment type="caution">
    <text evidence="9">The sequence shown here is derived from an EMBL/GenBank/DDBJ whole genome shotgun (WGS) entry which is preliminary data.</text>
</comment>
<gene>
    <name evidence="9" type="ORF">G6N74_05825</name>
</gene>
<evidence type="ECO:0000256" key="6">
    <source>
        <dbReference type="PIRSR" id="PIRSR000027-1"/>
    </source>
</evidence>
<name>A0A7C9R5T7_9HYPH</name>
<dbReference type="SUPFAM" id="SSF47175">
    <property type="entry name" value="Cytochromes"/>
    <property type="match status" value="1"/>
</dbReference>
<keyword evidence="3 6" id="KW-0479">Metal-binding</keyword>
<dbReference type="RefSeq" id="WP_165115287.1">
    <property type="nucleotide sequence ID" value="NZ_JAAKZG010000002.1"/>
</dbReference>
<dbReference type="EMBL" id="JAAKZG010000002">
    <property type="protein sequence ID" value="NGN40576.1"/>
    <property type="molecule type" value="Genomic_DNA"/>
</dbReference>
<protein>
    <submittedName>
        <fullName evidence="9">Cytochrome c</fullName>
    </submittedName>
</protein>
<keyword evidence="2 7" id="KW-0349">Heme</keyword>
<dbReference type="GO" id="GO:0009055">
    <property type="term" value="F:electron transfer activity"/>
    <property type="evidence" value="ECO:0007669"/>
    <property type="project" value="InterPro"/>
</dbReference>
<keyword evidence="1" id="KW-0813">Transport</keyword>
<evidence type="ECO:0000313" key="10">
    <source>
        <dbReference type="Proteomes" id="UP000481252"/>
    </source>
</evidence>
<evidence type="ECO:0000256" key="3">
    <source>
        <dbReference type="ARBA" id="ARBA00022723"/>
    </source>
</evidence>
<feature type="binding site" description="axial binding residue" evidence="6">
    <location>
        <position position="138"/>
    </location>
    <ligand>
        <name>heme c</name>
        <dbReference type="ChEBI" id="CHEBI:61717"/>
    </ligand>
    <ligandPart>
        <name>Fe</name>
        <dbReference type="ChEBI" id="CHEBI:18248"/>
    </ligandPart>
</feature>
<dbReference type="InterPro" id="IPR010980">
    <property type="entry name" value="Cyt_c/b562"/>
</dbReference>
<evidence type="ECO:0000313" key="9">
    <source>
        <dbReference type="EMBL" id="NGN40576.1"/>
    </source>
</evidence>
<sequence length="146" mass="15267">MKKLILAVSALALAATAAFADPIADRQALMKANGKAVGSIAPIMKGEKPFDAALVLEALKTLSDDAQKIDVAAMFPKGSETGEKTTVSPKIWEDTAGFQAAVDKFKADTAAAVAAPPTDMDSFKTTFGKVTSNCGTCHETFRIKKS</sequence>
<comment type="PTM">
    <text evidence="7">Binds 1 heme group per subunit.</text>
</comment>
<dbReference type="InterPro" id="IPR012127">
    <property type="entry name" value="Cyt_c_prime"/>
</dbReference>
<proteinExistence type="predicted"/>